<dbReference type="KEGG" id="caby:Cabys_3426"/>
<protein>
    <submittedName>
        <fullName evidence="2">Uncharacterized protein</fullName>
    </submittedName>
</protein>
<dbReference type="Proteomes" id="UP000183868">
    <property type="component" value="Chromosome"/>
</dbReference>
<keyword evidence="1" id="KW-0472">Membrane</keyword>
<dbReference type="AlphaFoldDB" id="A0A1J1CCQ9"/>
<reference evidence="2 3" key="1">
    <citation type="submission" date="2016-11" db="EMBL/GenBank/DDBJ databases">
        <title>Genomic analysis of Caldithrix abyssi and proposal of a novel bacterial phylum Caldithrichaeota.</title>
        <authorList>
            <person name="Kublanov I."/>
            <person name="Sigalova O."/>
            <person name="Gavrilov S."/>
            <person name="Lebedinsky A."/>
            <person name="Ivanova N."/>
            <person name="Daum C."/>
            <person name="Reddy T."/>
            <person name="Klenk H.P."/>
            <person name="Goker M."/>
            <person name="Reva O."/>
            <person name="Miroshnichenko M."/>
            <person name="Kyprides N."/>
            <person name="Woyke T."/>
            <person name="Gelfand M."/>
        </authorList>
    </citation>
    <scope>NUCLEOTIDE SEQUENCE [LARGE SCALE GENOMIC DNA]</scope>
    <source>
        <strain evidence="2 3">LF13</strain>
    </source>
</reference>
<keyword evidence="1" id="KW-0812">Transmembrane</keyword>
<keyword evidence="1" id="KW-1133">Transmembrane helix</keyword>
<name>A0A1J1CCQ9_CALAY</name>
<evidence type="ECO:0000313" key="3">
    <source>
        <dbReference type="Proteomes" id="UP000183868"/>
    </source>
</evidence>
<evidence type="ECO:0000256" key="1">
    <source>
        <dbReference type="SAM" id="Phobius"/>
    </source>
</evidence>
<gene>
    <name evidence="2" type="ORF">Cabys_3426</name>
</gene>
<proteinExistence type="predicted"/>
<dbReference type="EMBL" id="CP018099">
    <property type="protein sequence ID" value="APF20172.1"/>
    <property type="molecule type" value="Genomic_DNA"/>
</dbReference>
<sequence length="37" mass="4551">MIAYKKKEKGKKIIFIGFFTFHYFGFLFIICFFIICF</sequence>
<accession>A0A1J1CCQ9</accession>
<feature type="transmembrane region" description="Helical" evidence="1">
    <location>
        <begin position="12"/>
        <end position="35"/>
    </location>
</feature>
<organism evidence="2 3">
    <name type="scientific">Caldithrix abyssi DSM 13497</name>
    <dbReference type="NCBI Taxonomy" id="880073"/>
    <lineage>
        <taxon>Bacteria</taxon>
        <taxon>Pseudomonadati</taxon>
        <taxon>Calditrichota</taxon>
        <taxon>Calditrichia</taxon>
        <taxon>Calditrichales</taxon>
        <taxon>Calditrichaceae</taxon>
        <taxon>Caldithrix</taxon>
    </lineage>
</organism>
<evidence type="ECO:0000313" key="2">
    <source>
        <dbReference type="EMBL" id="APF20172.1"/>
    </source>
</evidence>